<evidence type="ECO:0000313" key="8">
    <source>
        <dbReference type="Proteomes" id="UP000243217"/>
    </source>
</evidence>
<accession>A0A1W0A706</accession>
<feature type="region of interest" description="Disordered" evidence="5">
    <location>
        <begin position="396"/>
        <end position="415"/>
    </location>
</feature>
<dbReference type="PANTHER" id="PTHR43358">
    <property type="entry name" value="ALPHA/BETA-HYDROLASE"/>
    <property type="match status" value="1"/>
</dbReference>
<sequence length="692" mass="76990">MGNSNSTKARRRSSAARRRTESTPELSPRSSVRATKARPRSERKSVDATTQGGIEKGQQAVDETTDQLGYWYLIRHGYESLVNLIIRPPRAQYSLDELGPMEFTLADREFKRTDFQLPVERFGQKMNVQCSHWEPKHRPNAALPCVIYLHGNSSCRLEALSILRCVLASGATLVTMDCIGCGQSDGEYISLGYYERDDVNALIEHLREAGSVSSIALWGRSMGAVTALLHADRDPSIAGIVVDSAFANLEQLVMEIVEHGRREGYTIPTMVVKVALKFIRSSIWKRVRFELKDLSPIDHVDKSFIPALFIAAHKDSFISPQHSEALFEKYAGDKNLIKVAGDHNSTRPQYLLDSISIFLQSVMCIDESYTLHDPFTGTGVPWHQDAMIQRMLQESLADDNSDDGADDDTEESSPWPCSTCTFINLPKRKHCAMCGARAVEPIHLVIEEESNISTDQPTPKPVVRLMSSASSKPPINSTAGDSSVTRLFGSDWGDRRGQSISFTMKIYWGIFGAFMLNGIATKVVGHDEFYYYDMVKAFISTTFIGKPEVTEHEIVAEKEELNPVKEVVVEAIPEETKSQEETPVAAKPIEDDLPATLPTTSSVFASNSAPKQAGNPLSVIPSLQRAPVAQAPPSSAIVTKAQWQQELESLRELEAKCRQELKYGSHRDMDIVSAEIKEIELLKGEIKKRLRQ</sequence>
<evidence type="ECO:0000313" key="7">
    <source>
        <dbReference type="EMBL" id="OQS06062.1"/>
    </source>
</evidence>
<keyword evidence="1" id="KW-0479">Metal-binding</keyword>
<keyword evidence="7" id="KW-0378">Hydrolase</keyword>
<feature type="compositionally biased region" description="Acidic residues" evidence="5">
    <location>
        <begin position="396"/>
        <end position="411"/>
    </location>
</feature>
<dbReference type="Gene3D" id="2.30.30.380">
    <property type="entry name" value="Zn-finger domain of Sec23/24"/>
    <property type="match status" value="1"/>
</dbReference>
<dbReference type="InterPro" id="IPR029058">
    <property type="entry name" value="AB_hydrolase_fold"/>
</dbReference>
<dbReference type="SUPFAM" id="SSF53474">
    <property type="entry name" value="alpha/beta-Hydrolases"/>
    <property type="match status" value="1"/>
</dbReference>
<dbReference type="OrthoDB" id="10249433at2759"/>
<dbReference type="PANTHER" id="PTHR43358:SF4">
    <property type="entry name" value="ALPHA_BETA HYDROLASE FOLD-1 DOMAIN-CONTAINING PROTEIN"/>
    <property type="match status" value="1"/>
</dbReference>
<protein>
    <submittedName>
        <fullName evidence="7">Serine protease family S09X</fullName>
    </submittedName>
</protein>
<keyword evidence="8" id="KW-1185">Reference proteome</keyword>
<keyword evidence="3" id="KW-0862">Zinc</keyword>
<dbReference type="SUPFAM" id="SSF90209">
    <property type="entry name" value="Ran binding protein zinc finger-like"/>
    <property type="match status" value="1"/>
</dbReference>
<proteinExistence type="predicted"/>
<feature type="domain" description="RanBP2-type" evidence="6">
    <location>
        <begin position="411"/>
        <end position="440"/>
    </location>
</feature>
<comment type="caution">
    <text evidence="7">The sequence shown here is derived from an EMBL/GenBank/DDBJ whole genome shotgun (WGS) entry which is preliminary data.</text>
</comment>
<dbReference type="GO" id="GO:0006508">
    <property type="term" value="P:proteolysis"/>
    <property type="evidence" value="ECO:0007669"/>
    <property type="project" value="UniProtKB-KW"/>
</dbReference>
<evidence type="ECO:0000256" key="4">
    <source>
        <dbReference type="PROSITE-ProRule" id="PRU00322"/>
    </source>
</evidence>
<evidence type="ECO:0000256" key="2">
    <source>
        <dbReference type="ARBA" id="ARBA00022771"/>
    </source>
</evidence>
<evidence type="ECO:0000256" key="5">
    <source>
        <dbReference type="SAM" id="MobiDB-lite"/>
    </source>
</evidence>
<dbReference type="Gene3D" id="3.40.50.1820">
    <property type="entry name" value="alpha/beta hydrolase"/>
    <property type="match status" value="1"/>
</dbReference>
<dbReference type="InterPro" id="IPR052920">
    <property type="entry name" value="DNA-binding_regulatory"/>
</dbReference>
<dbReference type="SMART" id="SM00547">
    <property type="entry name" value="ZnF_RBZ"/>
    <property type="match status" value="1"/>
</dbReference>
<dbReference type="Pfam" id="PF12146">
    <property type="entry name" value="Hydrolase_4"/>
    <property type="match status" value="1"/>
</dbReference>
<organism evidence="7 8">
    <name type="scientific">Thraustotheca clavata</name>
    <dbReference type="NCBI Taxonomy" id="74557"/>
    <lineage>
        <taxon>Eukaryota</taxon>
        <taxon>Sar</taxon>
        <taxon>Stramenopiles</taxon>
        <taxon>Oomycota</taxon>
        <taxon>Saprolegniomycetes</taxon>
        <taxon>Saprolegniales</taxon>
        <taxon>Achlyaceae</taxon>
        <taxon>Thraustotheca</taxon>
    </lineage>
</organism>
<evidence type="ECO:0000259" key="6">
    <source>
        <dbReference type="PROSITE" id="PS50199"/>
    </source>
</evidence>
<evidence type="ECO:0000256" key="1">
    <source>
        <dbReference type="ARBA" id="ARBA00022723"/>
    </source>
</evidence>
<dbReference type="PROSITE" id="PS50199">
    <property type="entry name" value="ZF_RANBP2_2"/>
    <property type="match status" value="1"/>
</dbReference>
<reference evidence="7 8" key="1">
    <citation type="journal article" date="2014" name="Genome Biol. Evol.">
        <title>The secreted proteins of Achlya hypogyna and Thraustotheca clavata identify the ancestral oomycete secretome and reveal gene acquisitions by horizontal gene transfer.</title>
        <authorList>
            <person name="Misner I."/>
            <person name="Blouin N."/>
            <person name="Leonard G."/>
            <person name="Richards T.A."/>
            <person name="Lane C.E."/>
        </authorList>
    </citation>
    <scope>NUCLEOTIDE SEQUENCE [LARGE SCALE GENOMIC DNA]</scope>
    <source>
        <strain evidence="7 8">ATCC 34112</strain>
    </source>
</reference>
<feature type="compositionally biased region" description="Polar residues" evidence="5">
    <location>
        <begin position="23"/>
        <end position="33"/>
    </location>
</feature>
<feature type="compositionally biased region" description="Basic residues" evidence="5">
    <location>
        <begin position="8"/>
        <end position="17"/>
    </location>
</feature>
<dbReference type="EMBL" id="JNBS01000379">
    <property type="protein sequence ID" value="OQS06062.1"/>
    <property type="molecule type" value="Genomic_DNA"/>
</dbReference>
<dbReference type="InterPro" id="IPR022742">
    <property type="entry name" value="Hydrolase_4"/>
</dbReference>
<evidence type="ECO:0000256" key="3">
    <source>
        <dbReference type="ARBA" id="ARBA00022833"/>
    </source>
</evidence>
<dbReference type="InterPro" id="IPR036443">
    <property type="entry name" value="Znf_RanBP2_sf"/>
</dbReference>
<dbReference type="Proteomes" id="UP000243217">
    <property type="component" value="Unassembled WGS sequence"/>
</dbReference>
<dbReference type="PROSITE" id="PS01358">
    <property type="entry name" value="ZF_RANBP2_1"/>
    <property type="match status" value="1"/>
</dbReference>
<feature type="region of interest" description="Disordered" evidence="5">
    <location>
        <begin position="1"/>
        <end position="60"/>
    </location>
</feature>
<dbReference type="InterPro" id="IPR001876">
    <property type="entry name" value="Znf_RanBP2"/>
</dbReference>
<dbReference type="STRING" id="74557.A0A1W0A706"/>
<gene>
    <name evidence="7" type="ORF">THRCLA_12205</name>
</gene>
<dbReference type="GO" id="GO:0008233">
    <property type="term" value="F:peptidase activity"/>
    <property type="evidence" value="ECO:0007669"/>
    <property type="project" value="UniProtKB-KW"/>
</dbReference>
<dbReference type="GO" id="GO:0008270">
    <property type="term" value="F:zinc ion binding"/>
    <property type="evidence" value="ECO:0007669"/>
    <property type="project" value="UniProtKB-KW"/>
</dbReference>
<keyword evidence="7" id="KW-0645">Protease</keyword>
<name>A0A1W0A706_9STRA</name>
<keyword evidence="2 4" id="KW-0863">Zinc-finger</keyword>
<dbReference type="AlphaFoldDB" id="A0A1W0A706"/>